<keyword evidence="2" id="KW-0808">Transferase</keyword>
<dbReference type="InterPro" id="IPR051083">
    <property type="entry name" value="GrpII_Intron_Splice-Mob/Def"/>
</dbReference>
<evidence type="ECO:0000259" key="1">
    <source>
        <dbReference type="PROSITE" id="PS50878"/>
    </source>
</evidence>
<keyword evidence="3" id="KW-1185">Reference proteome</keyword>
<evidence type="ECO:0000313" key="3">
    <source>
        <dbReference type="Proteomes" id="UP001299046"/>
    </source>
</evidence>
<accession>A0ABU5YHG3</accession>
<dbReference type="Pfam" id="PF08388">
    <property type="entry name" value="GIIM"/>
    <property type="match status" value="1"/>
</dbReference>
<proteinExistence type="predicted"/>
<dbReference type="GO" id="GO:0003964">
    <property type="term" value="F:RNA-directed DNA polymerase activity"/>
    <property type="evidence" value="ECO:0007669"/>
    <property type="project" value="UniProtKB-KW"/>
</dbReference>
<dbReference type="PANTHER" id="PTHR34047">
    <property type="entry name" value="NUCLEAR INTRON MATURASE 1, MITOCHONDRIAL-RELATED"/>
    <property type="match status" value="1"/>
</dbReference>
<dbReference type="InterPro" id="IPR000477">
    <property type="entry name" value="RT_dom"/>
</dbReference>
<dbReference type="Pfam" id="PF00078">
    <property type="entry name" value="RVT_1"/>
    <property type="match status" value="1"/>
</dbReference>
<protein>
    <submittedName>
        <fullName evidence="2">Group II intron reverse transcriptase/maturase</fullName>
        <ecNumber evidence="2">2.7.7.49</ecNumber>
    </submittedName>
</protein>
<gene>
    <name evidence="2" type="primary">ltrA</name>
    <name evidence="2" type="ORF">KV112_06990</name>
</gene>
<reference evidence="2 3" key="1">
    <citation type="submission" date="2023-12" db="EMBL/GenBank/DDBJ databases">
        <title>Description of new species of Mycobacterium terrae complex isolated from sewage at the Sao Paulo Zoological Park Foundation in Brazil.</title>
        <authorList>
            <person name="Romagnoli C.L."/>
            <person name="Conceicao E.C."/>
            <person name="Machado E."/>
            <person name="Barreto L.B.P.F."/>
            <person name="Sharma A."/>
            <person name="Silva N.M."/>
            <person name="Marques L.E."/>
            <person name="Juliana M.A."/>
            <person name="Lourenco M.C.S."/>
            <person name="Digiampietri L.A."/>
            <person name="Suffys P.N."/>
            <person name="Viana-Niero C."/>
        </authorList>
    </citation>
    <scope>NUCLEOTIDE SEQUENCE [LARGE SCALE GENOMIC DNA]</scope>
    <source>
        <strain evidence="2 3">MYC123</strain>
    </source>
</reference>
<dbReference type="SUPFAM" id="SSF56672">
    <property type="entry name" value="DNA/RNA polymerases"/>
    <property type="match status" value="1"/>
</dbReference>
<dbReference type="PANTHER" id="PTHR34047:SF8">
    <property type="entry name" value="PROTEIN YKFC"/>
    <property type="match status" value="1"/>
</dbReference>
<dbReference type="EMBL" id="JAYJJT010000006">
    <property type="protein sequence ID" value="MEB3049483.1"/>
    <property type="molecule type" value="Genomic_DNA"/>
</dbReference>
<dbReference type="InterPro" id="IPR013597">
    <property type="entry name" value="Mat_intron_G2"/>
</dbReference>
<dbReference type="InterPro" id="IPR043502">
    <property type="entry name" value="DNA/RNA_pol_sf"/>
</dbReference>
<dbReference type="NCBIfam" id="TIGR04416">
    <property type="entry name" value="group_II_RT_mat"/>
    <property type="match status" value="1"/>
</dbReference>
<dbReference type="RefSeq" id="WP_224866050.1">
    <property type="nucleotide sequence ID" value="NZ_JAYJJT010000006.1"/>
</dbReference>
<dbReference type="CDD" id="cd01651">
    <property type="entry name" value="RT_G2_intron"/>
    <property type="match status" value="1"/>
</dbReference>
<comment type="caution">
    <text evidence="2">The sequence shown here is derived from an EMBL/GenBank/DDBJ whole genome shotgun (WGS) entry which is preliminary data.</text>
</comment>
<dbReference type="InterPro" id="IPR030931">
    <property type="entry name" value="Group_II_RT_mat"/>
</dbReference>
<name>A0ABU5YHG3_9MYCO</name>
<sequence length="461" mass="52715">MQTKLHRWSRRDATARFDDLFNLVVDPAFLRVAWERVASNTGARSAGIDGLTARTIEARLGWLDFLTDLRQQIKSGTFTPSPVKQRKIPKSPGKYRTLGIPTVADRVVQASLVLVLEPIFEADFHPSSYGFRPRRRAQDAVTEIQMFASRSYEWVFEADITACFDEIDHTALMGRVRRRVGDKKVLTLVKAFLKAGALSEDQILRRTDTGTPQGGILSPLLANIALEALDEHFAQVWNASSATRVDRSRRRRRGEPIFRLVRYADDFVILVSGKREHAEALWQQTADILSPLGLRLSVEKTQVVHIDDGFDFLGFRIQRHPKPGTSKSFVYTFPARKSMTSVCRKIKAITKQGTNQPLSEVLRQLNLPLRGWTRYFQHGVSKRAFGYLRYYTWSRVVIWLRNKHRKTGWRALQRRYSTQGWWPQHAGLALFDPAAVPVTRYRYRGNIATPWAQPEPAAQSA</sequence>
<dbReference type="EC" id="2.7.7.49" evidence="2"/>
<keyword evidence="2" id="KW-0548">Nucleotidyltransferase</keyword>
<keyword evidence="2" id="KW-0695">RNA-directed DNA polymerase</keyword>
<evidence type="ECO:0000313" key="2">
    <source>
        <dbReference type="EMBL" id="MEB3049483.1"/>
    </source>
</evidence>
<dbReference type="PROSITE" id="PS50878">
    <property type="entry name" value="RT_POL"/>
    <property type="match status" value="1"/>
</dbReference>
<dbReference type="Proteomes" id="UP001299046">
    <property type="component" value="Unassembled WGS sequence"/>
</dbReference>
<organism evidence="2 3">
    <name type="scientific">[Mycobacterium] zoologicum</name>
    <dbReference type="NCBI Taxonomy" id="2872311"/>
    <lineage>
        <taxon>Bacteria</taxon>
        <taxon>Bacillati</taxon>
        <taxon>Actinomycetota</taxon>
        <taxon>Actinomycetes</taxon>
        <taxon>Mycobacteriales</taxon>
        <taxon>Mycobacteriaceae</taxon>
        <taxon>Mycolicibacter</taxon>
    </lineage>
</organism>
<feature type="domain" description="Reverse transcriptase" evidence="1">
    <location>
        <begin position="69"/>
        <end position="317"/>
    </location>
</feature>